<accession>H2IVE5</accession>
<sequence>MKVWKMVLCAAPILLVAGIAYGNFNGGSEPDYVLNAMNEVSNKMSTEYGITKCKSVQHEGVRWSIACSSANTPTALNFTVQPANTAPYDVATPFYLVAKNAAAKKASGEGLLRFMDINTLDNTDDVKQLAIN</sequence>
<reference evidence="2 3" key="1">
    <citation type="journal article" date="2012" name="J. Bacteriol.">
        <title>Complete Genome Sequence of Rahnella aquatilis CIP 78.65.</title>
        <authorList>
            <person name="Martinez R.J."/>
            <person name="Bruce D."/>
            <person name="Detter C."/>
            <person name="Goodwin L.A."/>
            <person name="Han J."/>
            <person name="Han C.S."/>
            <person name="Held B."/>
            <person name="Land M.L."/>
            <person name="Mikhailova N."/>
            <person name="Nolan M."/>
            <person name="Pennacchio L."/>
            <person name="Pitluck S."/>
            <person name="Tapia R."/>
            <person name="Woyke T."/>
            <person name="Sobecky P.A."/>
        </authorList>
    </citation>
    <scope>NUCLEOTIDE SEQUENCE [LARGE SCALE GENOMIC DNA]</scope>
    <source>
        <strain evidence="3">ATCC 33071 / DSM 4594 / JCM 1683 / NBRC 105701 / NCIMB 13365 / CIP 78.65</strain>
    </source>
</reference>
<feature type="chain" id="PRO_5003561559" evidence="1">
    <location>
        <begin position="23"/>
        <end position="132"/>
    </location>
</feature>
<gene>
    <name evidence="2" type="ordered locus">Rahaq2_1866</name>
</gene>
<name>H2IVE5_RAHAC</name>
<evidence type="ECO:0000313" key="2">
    <source>
        <dbReference type="EMBL" id="AEX51732.1"/>
    </source>
</evidence>
<dbReference type="AlphaFoldDB" id="H2IVE5"/>
<keyword evidence="1" id="KW-0732">Signal</keyword>
<evidence type="ECO:0000256" key="1">
    <source>
        <dbReference type="SAM" id="SignalP"/>
    </source>
</evidence>
<dbReference type="KEGG" id="raq:Rahaq2_1866"/>
<dbReference type="OrthoDB" id="6549014at2"/>
<protein>
    <submittedName>
        <fullName evidence="2">Uncharacterized protein</fullName>
    </submittedName>
</protein>
<dbReference type="HOGENOM" id="CLU_162637_0_0_6"/>
<keyword evidence="3" id="KW-1185">Reference proteome</keyword>
<organism evidence="2 3">
    <name type="scientific">Rahnella aquatilis (strain ATCC 33071 / DSM 4594 / JCM 1683 / NBRC 105701 / NCIMB 13365 / CIP 78.65)</name>
    <dbReference type="NCBI Taxonomy" id="745277"/>
    <lineage>
        <taxon>Bacteria</taxon>
        <taxon>Pseudomonadati</taxon>
        <taxon>Pseudomonadota</taxon>
        <taxon>Gammaproteobacteria</taxon>
        <taxon>Enterobacterales</taxon>
        <taxon>Yersiniaceae</taxon>
        <taxon>Rahnella</taxon>
    </lineage>
</organism>
<feature type="signal peptide" evidence="1">
    <location>
        <begin position="1"/>
        <end position="22"/>
    </location>
</feature>
<dbReference type="RefSeq" id="WP_015696924.1">
    <property type="nucleotide sequence ID" value="NC_016818.1"/>
</dbReference>
<proteinExistence type="predicted"/>
<reference evidence="3" key="2">
    <citation type="submission" date="2012-01" db="EMBL/GenBank/DDBJ databases">
        <title>Complete sequence of chromosome of Rahnella aquatilis CIP 78.65.</title>
        <authorList>
            <person name="Lucas S."/>
            <person name="Han J."/>
            <person name="Lapidus A."/>
            <person name="Cheng J.-F."/>
            <person name="Goodwin L."/>
            <person name="Pitluck S."/>
            <person name="Peters L."/>
            <person name="Ovchinnikova G."/>
            <person name="Held B."/>
            <person name="Detter J.C."/>
            <person name="Han C."/>
            <person name="Tapia R."/>
            <person name="Land M."/>
            <person name="Hauser L."/>
            <person name="Kyrpides N."/>
            <person name="Ivanova N."/>
            <person name="Pagani I."/>
            <person name="Sobecky P."/>
            <person name="Martinez R."/>
            <person name="Woyke T."/>
        </authorList>
    </citation>
    <scope>NUCLEOTIDE SEQUENCE [LARGE SCALE GENOMIC DNA]</scope>
    <source>
        <strain evidence="3">ATCC 33071 / DSM 4594 / JCM 1683 / NBRC 105701 / NCIMB 13365 / CIP 78.65</strain>
    </source>
</reference>
<dbReference type="Proteomes" id="UP000009010">
    <property type="component" value="Chromosome"/>
</dbReference>
<dbReference type="EMBL" id="CP003244">
    <property type="protein sequence ID" value="AEX51732.1"/>
    <property type="molecule type" value="Genomic_DNA"/>
</dbReference>
<evidence type="ECO:0000313" key="3">
    <source>
        <dbReference type="Proteomes" id="UP000009010"/>
    </source>
</evidence>
<dbReference type="PATRIC" id="fig|745277.3.peg.1788"/>